<feature type="transmembrane region" description="Helical" evidence="6">
    <location>
        <begin position="313"/>
        <end position="331"/>
    </location>
</feature>
<keyword evidence="8" id="KW-1185">Reference proteome</keyword>
<sequence length="507" mass="56205">MLADHHKRILRNTSMLYIRMLFAMAVGLYTSRVVLNVLGVEDFGIYHVVAGFVALLGFMLGAMTTATQRYFAFDLGQNSGKNLNELFNTSLQVHALLAMFIVLIAETLGYWFVSTQLTIPPGRLDAALIAYHLSVGAFAVNVMTVPLTAMLMANERMGLYALMSMADVLLKLVAVLLLSYLAHDKLSMYAALLLAVALLSFNGYVLINRSVFPTVRLRWIWNTKSFRNMLGFTAWNTWGNLAAAMSEQGNNVLLNIFFGPTVNAGRSIASQANGALNSFVSNIQAAVNPQIVKQYASGQHQQMHELVQRASKYNFLLLVTLAMPVLLYTQQLLEIWLVEPPEYAAIFLQLTIIVSLIDSISRPLMTSVQATGKIRLYQSVVGGILLLNVPLAFIAIQIWPSPTLVIWSSIVVSIFALIARLFILKHLTEMTVMLYIRTVVCRVAMVGATAGLLSYFIVFQNAHGMLLLLGLTSNLVCTMVVVYLLGLDAKEKKHLSMLVIQLYRKII</sequence>
<feature type="transmembrane region" description="Helical" evidence="6">
    <location>
        <begin position="435"/>
        <end position="458"/>
    </location>
</feature>
<keyword evidence="2" id="KW-1003">Cell membrane</keyword>
<feature type="transmembrane region" description="Helical" evidence="6">
    <location>
        <begin position="45"/>
        <end position="72"/>
    </location>
</feature>
<dbReference type="InterPro" id="IPR050833">
    <property type="entry name" value="Poly_Biosynth_Transport"/>
</dbReference>
<accession>A0A918N0C3</accession>
<feature type="transmembrane region" description="Helical" evidence="6">
    <location>
        <begin position="21"/>
        <end position="39"/>
    </location>
</feature>
<dbReference type="AlphaFoldDB" id="A0A918N0C3"/>
<evidence type="ECO:0008006" key="9">
    <source>
        <dbReference type="Google" id="ProtNLM"/>
    </source>
</evidence>
<comment type="subcellular location">
    <subcellularLocation>
        <location evidence="1">Cell membrane</location>
        <topology evidence="1">Multi-pass membrane protein</topology>
    </subcellularLocation>
</comment>
<name>A0A918N0C3_9BURK</name>
<dbReference type="GO" id="GO:0042910">
    <property type="term" value="F:xenobiotic transmembrane transporter activity"/>
    <property type="evidence" value="ECO:0007669"/>
    <property type="project" value="InterPro"/>
</dbReference>
<dbReference type="PANTHER" id="PTHR30250">
    <property type="entry name" value="PST FAMILY PREDICTED COLANIC ACID TRANSPORTER"/>
    <property type="match status" value="1"/>
</dbReference>
<dbReference type="InterPro" id="IPR002528">
    <property type="entry name" value="MATE_fam"/>
</dbReference>
<feature type="transmembrane region" description="Helical" evidence="6">
    <location>
        <begin position="376"/>
        <end position="398"/>
    </location>
</feature>
<keyword evidence="3 6" id="KW-0812">Transmembrane</keyword>
<feature type="transmembrane region" description="Helical" evidence="6">
    <location>
        <begin position="343"/>
        <end position="364"/>
    </location>
</feature>
<feature type="transmembrane region" description="Helical" evidence="6">
    <location>
        <begin position="93"/>
        <end position="113"/>
    </location>
</feature>
<proteinExistence type="predicted"/>
<feature type="transmembrane region" description="Helical" evidence="6">
    <location>
        <begin position="404"/>
        <end position="423"/>
    </location>
</feature>
<evidence type="ECO:0000256" key="2">
    <source>
        <dbReference type="ARBA" id="ARBA00022475"/>
    </source>
</evidence>
<dbReference type="PANTHER" id="PTHR30250:SF26">
    <property type="entry name" value="PSMA PROTEIN"/>
    <property type="match status" value="1"/>
</dbReference>
<keyword evidence="5 6" id="KW-0472">Membrane</keyword>
<evidence type="ECO:0000256" key="3">
    <source>
        <dbReference type="ARBA" id="ARBA00022692"/>
    </source>
</evidence>
<evidence type="ECO:0000256" key="5">
    <source>
        <dbReference type="ARBA" id="ARBA00023136"/>
    </source>
</evidence>
<feature type="transmembrane region" description="Helical" evidence="6">
    <location>
        <begin position="128"/>
        <end position="152"/>
    </location>
</feature>
<keyword evidence="4 6" id="KW-1133">Transmembrane helix</keyword>
<feature type="transmembrane region" description="Helical" evidence="6">
    <location>
        <begin position="188"/>
        <end position="207"/>
    </location>
</feature>
<dbReference type="GO" id="GO:0015297">
    <property type="term" value="F:antiporter activity"/>
    <property type="evidence" value="ECO:0007669"/>
    <property type="project" value="InterPro"/>
</dbReference>
<reference evidence="7" key="1">
    <citation type="journal article" date="2014" name="Int. J. Syst. Evol. Microbiol.">
        <title>Complete genome sequence of Corynebacterium casei LMG S-19264T (=DSM 44701T), isolated from a smear-ripened cheese.</title>
        <authorList>
            <consortium name="US DOE Joint Genome Institute (JGI-PGF)"/>
            <person name="Walter F."/>
            <person name="Albersmeier A."/>
            <person name="Kalinowski J."/>
            <person name="Ruckert C."/>
        </authorList>
    </citation>
    <scope>NUCLEOTIDE SEQUENCE</scope>
    <source>
        <strain evidence="7">KCTC 23732</strain>
    </source>
</reference>
<evidence type="ECO:0000313" key="7">
    <source>
        <dbReference type="EMBL" id="GGW93301.1"/>
    </source>
</evidence>
<feature type="transmembrane region" description="Helical" evidence="6">
    <location>
        <begin position="159"/>
        <end position="182"/>
    </location>
</feature>
<dbReference type="EMBL" id="BMYS01000020">
    <property type="protein sequence ID" value="GGW93301.1"/>
    <property type="molecule type" value="Genomic_DNA"/>
</dbReference>
<dbReference type="Proteomes" id="UP000608345">
    <property type="component" value="Unassembled WGS sequence"/>
</dbReference>
<evidence type="ECO:0000313" key="8">
    <source>
        <dbReference type="Proteomes" id="UP000608345"/>
    </source>
</evidence>
<evidence type="ECO:0000256" key="1">
    <source>
        <dbReference type="ARBA" id="ARBA00004651"/>
    </source>
</evidence>
<reference evidence="7" key="2">
    <citation type="submission" date="2020-09" db="EMBL/GenBank/DDBJ databases">
        <authorList>
            <person name="Sun Q."/>
            <person name="Kim S."/>
        </authorList>
    </citation>
    <scope>NUCLEOTIDE SEQUENCE</scope>
    <source>
        <strain evidence="7">KCTC 23732</strain>
    </source>
</reference>
<dbReference type="GO" id="GO:0005886">
    <property type="term" value="C:plasma membrane"/>
    <property type="evidence" value="ECO:0007669"/>
    <property type="project" value="UniProtKB-SubCell"/>
</dbReference>
<dbReference type="Pfam" id="PF01554">
    <property type="entry name" value="MatE"/>
    <property type="match status" value="1"/>
</dbReference>
<comment type="caution">
    <text evidence="7">The sequence shown here is derived from an EMBL/GenBank/DDBJ whole genome shotgun (WGS) entry which is preliminary data.</text>
</comment>
<feature type="transmembrane region" description="Helical" evidence="6">
    <location>
        <begin position="464"/>
        <end position="487"/>
    </location>
</feature>
<organism evidence="7 8">
    <name type="scientific">Advenella faeciporci</name>
    <dbReference type="NCBI Taxonomy" id="797535"/>
    <lineage>
        <taxon>Bacteria</taxon>
        <taxon>Pseudomonadati</taxon>
        <taxon>Pseudomonadota</taxon>
        <taxon>Betaproteobacteria</taxon>
        <taxon>Burkholderiales</taxon>
        <taxon>Alcaligenaceae</taxon>
    </lineage>
</organism>
<gene>
    <name evidence="7" type="ORF">GCM10011450_24130</name>
</gene>
<evidence type="ECO:0000256" key="4">
    <source>
        <dbReference type="ARBA" id="ARBA00022989"/>
    </source>
</evidence>
<evidence type="ECO:0000256" key="6">
    <source>
        <dbReference type="SAM" id="Phobius"/>
    </source>
</evidence>
<protein>
    <recommendedName>
        <fullName evidence="9">Polysaccharide biosynthesis protein</fullName>
    </recommendedName>
</protein>
<dbReference type="RefSeq" id="WP_189385761.1">
    <property type="nucleotide sequence ID" value="NZ_BAABFY010000046.1"/>
</dbReference>